<dbReference type="SMART" id="SM00353">
    <property type="entry name" value="HLH"/>
    <property type="match status" value="1"/>
</dbReference>
<dbReference type="PROSITE" id="PS50888">
    <property type="entry name" value="BHLH"/>
    <property type="match status" value="1"/>
</dbReference>
<feature type="region of interest" description="Disordered" evidence="1">
    <location>
        <begin position="201"/>
        <end position="367"/>
    </location>
</feature>
<feature type="domain" description="BHLH" evidence="2">
    <location>
        <begin position="777"/>
        <end position="853"/>
    </location>
</feature>
<feature type="region of interest" description="Disordered" evidence="1">
    <location>
        <begin position="664"/>
        <end position="759"/>
    </location>
</feature>
<dbReference type="EMBL" id="MCFL01000001">
    <property type="protein sequence ID" value="ORZ41242.1"/>
    <property type="molecule type" value="Genomic_DNA"/>
</dbReference>
<dbReference type="InterPro" id="IPR011598">
    <property type="entry name" value="bHLH_dom"/>
</dbReference>
<dbReference type="Proteomes" id="UP000193411">
    <property type="component" value="Unassembled WGS sequence"/>
</dbReference>
<organism evidence="3 4">
    <name type="scientific">Catenaria anguillulae PL171</name>
    <dbReference type="NCBI Taxonomy" id="765915"/>
    <lineage>
        <taxon>Eukaryota</taxon>
        <taxon>Fungi</taxon>
        <taxon>Fungi incertae sedis</taxon>
        <taxon>Blastocladiomycota</taxon>
        <taxon>Blastocladiomycetes</taxon>
        <taxon>Blastocladiales</taxon>
        <taxon>Catenariaceae</taxon>
        <taxon>Catenaria</taxon>
    </lineage>
</organism>
<dbReference type="GO" id="GO:0046983">
    <property type="term" value="F:protein dimerization activity"/>
    <property type="evidence" value="ECO:0007669"/>
    <property type="project" value="InterPro"/>
</dbReference>
<gene>
    <name evidence="3" type="ORF">BCR44DRAFT_349199</name>
</gene>
<evidence type="ECO:0000313" key="3">
    <source>
        <dbReference type="EMBL" id="ORZ41242.1"/>
    </source>
</evidence>
<feature type="compositionally biased region" description="Low complexity" evidence="1">
    <location>
        <begin position="694"/>
        <end position="711"/>
    </location>
</feature>
<feature type="region of interest" description="Disordered" evidence="1">
    <location>
        <begin position="1"/>
        <end position="138"/>
    </location>
</feature>
<name>A0A1Y2I6X3_9FUNG</name>
<reference evidence="3 4" key="1">
    <citation type="submission" date="2016-07" db="EMBL/GenBank/DDBJ databases">
        <title>Pervasive Adenine N6-methylation of Active Genes in Fungi.</title>
        <authorList>
            <consortium name="DOE Joint Genome Institute"/>
            <person name="Mondo S.J."/>
            <person name="Dannebaum R.O."/>
            <person name="Kuo R.C."/>
            <person name="Labutti K."/>
            <person name="Haridas S."/>
            <person name="Kuo A."/>
            <person name="Salamov A."/>
            <person name="Ahrendt S.R."/>
            <person name="Lipzen A."/>
            <person name="Sullivan W."/>
            <person name="Andreopoulos W.B."/>
            <person name="Clum A."/>
            <person name="Lindquist E."/>
            <person name="Daum C."/>
            <person name="Ramamoorthy G.K."/>
            <person name="Gryganskyi A."/>
            <person name="Culley D."/>
            <person name="Magnuson J.K."/>
            <person name="James T.Y."/>
            <person name="O'Malley M.A."/>
            <person name="Stajich J.E."/>
            <person name="Spatafora J.W."/>
            <person name="Visel A."/>
            <person name="Grigoriev I.V."/>
        </authorList>
    </citation>
    <scope>NUCLEOTIDE SEQUENCE [LARGE SCALE GENOMIC DNA]</scope>
    <source>
        <strain evidence="3 4">PL171</strain>
    </source>
</reference>
<comment type="caution">
    <text evidence="3">The sequence shown here is derived from an EMBL/GenBank/DDBJ whole genome shotgun (WGS) entry which is preliminary data.</text>
</comment>
<dbReference type="InterPro" id="IPR036638">
    <property type="entry name" value="HLH_DNA-bd_sf"/>
</dbReference>
<dbReference type="Pfam" id="PF00010">
    <property type="entry name" value="HLH"/>
    <property type="match status" value="1"/>
</dbReference>
<sequence length="907" mass="93405">MYQPMNSSAGNFAHSHAHSLPSPLTFSTRSPRLPHPPPPPPPPQPPTSTSNANANANAPAFHVPVLSQRAPPPPASLLHLATPPNSSSSASSFAHSHTQSHSHTQPAATMPTAASATSSYAMPGPPPSPGLGSGDASWLTGGQDLFSGFLADDPAPGESLLTETEQKYFDMFLDWMATGTEPSHDAVEGMAAAANAAVVSASRHPTPDTSLPSPAATTHGSIKSVASAGGSGSQPSLQQVQYAHDQHQSQFSPPSMHSSLSSSFSARRHAPPPIQVPFGSGQQQQHHHLQPSSASRSASFSHHTPLTGPILSPTSTYLSTSDQPLESPYMPTSPASSYPTPLTHVHSQQPPTYPPLQPQPQNGANSSQPIQQLYALTPAGMVPVHVPTAALTAALEAQGMHTPPSTGEQHQQPGAAAHHVMYHPHHTHQQGQATLVLASPPPAGTSGPGLVQPGATLLQPAVAHAHAHQQSQQPNGQPMLVQLIPLASPSPSHSGGVLGLPSPTYQMYTLPSQHAHQPHNVPVMGTAASASGSGADAYATPAPSTPFGHAPHLAAGGSHTGRPRTLSTVSAMALDMGHLGLTTPTAPTHGQPAHAFLESSFFLHNHGHAQQHQSAATTVHAPSTTLSVAPVLSHSVVADVHMDQTRDHDTDQVHDFAIPAHAPTLESPTLSSTGAPVPAPVTATAKPANRKRSVAAPAASKPSTTAAAVPASRKRARPSPDTGSAGADTNKDAELKSTAAGSGKVAKRKPSKAAKACKPSASADTLTAAAAAAAAADGVPGNSHSEKRRRTLIRLGFQQLVDLVPELRETARVMAKPEASAAATAAGGDKVVGGHTVSKATILTKSFEYMRTVQRKIAKYEALVLQLEAYAARMDVPIPPGPAHEDGMDQDPQQPVVAHLIPALGSS</sequence>
<feature type="compositionally biased region" description="Polar residues" evidence="1">
    <location>
        <begin position="312"/>
        <end position="324"/>
    </location>
</feature>
<keyword evidence="4" id="KW-1185">Reference proteome</keyword>
<feature type="compositionally biased region" description="Pro residues" evidence="1">
    <location>
        <begin position="33"/>
        <end position="46"/>
    </location>
</feature>
<feature type="compositionally biased region" description="Polar residues" evidence="1">
    <location>
        <begin position="207"/>
        <end position="221"/>
    </location>
</feature>
<dbReference type="Gene3D" id="4.10.280.10">
    <property type="entry name" value="Helix-loop-helix DNA-binding domain"/>
    <property type="match status" value="1"/>
</dbReference>
<proteinExistence type="predicted"/>
<dbReference type="SUPFAM" id="SSF47459">
    <property type="entry name" value="HLH, helix-loop-helix DNA-binding domain"/>
    <property type="match status" value="1"/>
</dbReference>
<feature type="compositionally biased region" description="Low complexity" evidence="1">
    <location>
        <begin position="290"/>
        <end position="301"/>
    </location>
</feature>
<feature type="compositionally biased region" description="Low complexity" evidence="1">
    <location>
        <begin position="248"/>
        <end position="265"/>
    </location>
</feature>
<protein>
    <recommendedName>
        <fullName evidence="2">BHLH domain-containing protein</fullName>
    </recommendedName>
</protein>
<feature type="compositionally biased region" description="Low complexity" evidence="1">
    <location>
        <begin position="76"/>
        <end position="122"/>
    </location>
</feature>
<evidence type="ECO:0000256" key="1">
    <source>
        <dbReference type="SAM" id="MobiDB-lite"/>
    </source>
</evidence>
<dbReference type="AlphaFoldDB" id="A0A1Y2I6X3"/>
<feature type="compositionally biased region" description="Polar residues" evidence="1">
    <location>
        <begin position="1"/>
        <end position="10"/>
    </location>
</feature>
<accession>A0A1Y2I6X3</accession>
<feature type="compositionally biased region" description="Low complexity" evidence="1">
    <location>
        <begin position="47"/>
        <end position="60"/>
    </location>
</feature>
<evidence type="ECO:0000313" key="4">
    <source>
        <dbReference type="Proteomes" id="UP000193411"/>
    </source>
</evidence>
<dbReference type="OrthoDB" id="5778525at2759"/>
<evidence type="ECO:0000259" key="2">
    <source>
        <dbReference type="PROSITE" id="PS50888"/>
    </source>
</evidence>